<dbReference type="InterPro" id="IPR050834">
    <property type="entry name" value="Glycosyltransf_2"/>
</dbReference>
<dbReference type="InterPro" id="IPR029044">
    <property type="entry name" value="Nucleotide-diphossugar_trans"/>
</dbReference>
<reference evidence="3 4" key="1">
    <citation type="journal article" date="2014" name="Appl. Environ. Microbiol.">
        <title>Elucidation of insertion elements encoded on plasmids and in vitro construction of shuttle vectors from the toxic cyanobacterium Planktothrix.</title>
        <authorList>
            <person name="Christiansen G."/>
            <person name="Goesmann A."/>
            <person name="Kurmayer R."/>
        </authorList>
    </citation>
    <scope>NUCLEOTIDE SEQUENCE [LARGE SCALE GENOMIC DNA]</scope>
    <source>
        <strain evidence="3 4">NIVA-CYA 126/8</strain>
    </source>
</reference>
<dbReference type="PANTHER" id="PTHR43685">
    <property type="entry name" value="GLYCOSYLTRANSFERASE"/>
    <property type="match status" value="1"/>
</dbReference>
<feature type="domain" description="Glycosyltransferase 2-like" evidence="2">
    <location>
        <begin position="832"/>
        <end position="944"/>
    </location>
</feature>
<feature type="coiled-coil region" evidence="1">
    <location>
        <begin position="450"/>
        <end position="477"/>
    </location>
</feature>
<evidence type="ECO:0000259" key="2">
    <source>
        <dbReference type="Pfam" id="PF00535"/>
    </source>
</evidence>
<dbReference type="PANTHER" id="PTHR43685:SF2">
    <property type="entry name" value="GLYCOSYLTRANSFERASE 2-LIKE DOMAIN-CONTAINING PROTEIN"/>
    <property type="match status" value="1"/>
</dbReference>
<dbReference type="Gene3D" id="1.20.5.170">
    <property type="match status" value="1"/>
</dbReference>
<name>A0A073CF03_PLAA1</name>
<keyword evidence="4" id="KW-1185">Reference proteome</keyword>
<dbReference type="RefSeq" id="WP_081846346.1">
    <property type="nucleotide sequence ID" value="NZ_CM002803.1"/>
</dbReference>
<dbReference type="PATRIC" id="fig|388467.6.peg.1389"/>
<dbReference type="Gene3D" id="3.90.550.10">
    <property type="entry name" value="Spore Coat Polysaccharide Biosynthesis Protein SpsA, Chain A"/>
    <property type="match status" value="1"/>
</dbReference>
<dbReference type="Gene3D" id="3.40.50.300">
    <property type="entry name" value="P-loop containing nucleotide triphosphate hydrolases"/>
    <property type="match status" value="1"/>
</dbReference>
<sequence>MMDTTNTTSPVIIIAGMHRSGTSLTASLLQNLGVNIGKQLVGVDYGNIKGHFENVDFVDFHKSVFKSHDIDELGCVFSGEVSLTEQQIESAKKLIEINQDSSSAWGWKDPRTTLFLDFWHQLLPQAKFIFVYRSPWEVIDSLYRRATDAILLDHPEIAIQMWSNYNRKILEFYHKYPDNCLLANVYTVGNQTADFIKQINHKFNLNLQGEFSNQFEPSLLVNRILATPKPLFIKAYFPESIELYQTLESNAYPLNSHLTALELESLNQPLSADWVFEDWAKLRKLEKNQAILAKDLDILLKDRDILETDIQQWQERFDDAVERLIKTENLLGETQLKLNGIEVKAEEAITKLISTEAELGKTQGELEGFKTRFEQAVDKLVTTEIELGQTQGQLQAVDAKYQEILRRCLQSETELGITQFQFQDLSIQYQDGLTKLLTLEDELGRTQMKLLGAESQFEQALNKIFSLEDELGKAQQEIVAMKSSKFWKLRGKWLGAKRLLKQFRRRFIYSLDFPLNWELIGFTEKFLNISGWCFYTGNQQLKAVRARIGKDIFAGEYGIERQDVADIHSVYSQAKSSGFYLQIRVPQGNSLVELEAQDSNGKWTVFARYPLTASSLRASFDVPSQWEQRQGQILFAGWCCHPNQRITQLKLIHGNQWVICAYGLRRVDVGQVFPNWIGSAESGFEALIDLPPGTWEISLEAHLENGEILIYNCPQTLQVSRYGLLEKSTAKVKQVSRYTAAIQKRIGERKQRLGRLLPMPWEIPAILRQMSLMYRQTTVPQGDFLPPQGFELLQPIEPYQAWLVANQWTERSLESLKTRLTVYSPEILPKISVVMPVYNPPIEFLEKAIQSVVNQVYDNWELCIADDCSTNTQVVELLTEYAAKDARIKVYLRTENGNISAATNSAASQATGEFIAFLDNDDELTPDALGEMALYLIQYPETDFLYSDDDKIDPDGKDLPPNLSPIGRPNSCFPICIWGIY</sequence>
<keyword evidence="1" id="KW-0175">Coiled coil</keyword>
<protein>
    <recommendedName>
        <fullName evidence="2">Glycosyltransferase 2-like domain-containing protein</fullName>
    </recommendedName>
</protein>
<organism evidence="3 4">
    <name type="scientific">Planktothrix agardhii (strain NIVA-CYA 126/8)</name>
    <dbReference type="NCBI Taxonomy" id="388467"/>
    <lineage>
        <taxon>Bacteria</taxon>
        <taxon>Bacillati</taxon>
        <taxon>Cyanobacteriota</taxon>
        <taxon>Cyanophyceae</taxon>
        <taxon>Oscillatoriophycideae</taxon>
        <taxon>Oscillatoriales</taxon>
        <taxon>Microcoleaceae</taxon>
        <taxon>Planktothrix</taxon>
    </lineage>
</organism>
<dbReference type="eggNOG" id="COG1196">
    <property type="taxonomic scope" value="Bacteria"/>
</dbReference>
<dbReference type="SUPFAM" id="SSF57997">
    <property type="entry name" value="Tropomyosin"/>
    <property type="match status" value="1"/>
</dbReference>
<dbReference type="InterPro" id="IPR001173">
    <property type="entry name" value="Glyco_trans_2-like"/>
</dbReference>
<accession>A0A073CF03</accession>
<dbReference type="Pfam" id="PF13469">
    <property type="entry name" value="Sulfotransfer_3"/>
    <property type="match status" value="1"/>
</dbReference>
<evidence type="ECO:0000313" key="3">
    <source>
        <dbReference type="EMBL" id="KEI66497.1"/>
    </source>
</evidence>
<dbReference type="eggNOG" id="COG3551">
    <property type="taxonomic scope" value="Bacteria"/>
</dbReference>
<dbReference type="STRING" id="388467.A19Y_1450"/>
<dbReference type="eggNOG" id="COG1216">
    <property type="taxonomic scope" value="Bacteria"/>
</dbReference>
<dbReference type="Pfam" id="PF00535">
    <property type="entry name" value="Glycos_transf_2"/>
    <property type="match status" value="1"/>
</dbReference>
<evidence type="ECO:0000256" key="1">
    <source>
        <dbReference type="SAM" id="Coils"/>
    </source>
</evidence>
<evidence type="ECO:0000313" key="4">
    <source>
        <dbReference type="Proteomes" id="UP000027395"/>
    </source>
</evidence>
<dbReference type="EMBL" id="CM002803">
    <property type="protein sequence ID" value="KEI66497.1"/>
    <property type="molecule type" value="Genomic_DNA"/>
</dbReference>
<gene>
    <name evidence="3" type="ORF">A19Y_1450</name>
</gene>
<dbReference type="SUPFAM" id="SSF52540">
    <property type="entry name" value="P-loop containing nucleoside triphosphate hydrolases"/>
    <property type="match status" value="1"/>
</dbReference>
<proteinExistence type="predicted"/>
<dbReference type="AlphaFoldDB" id="A0A073CF03"/>
<dbReference type="SUPFAM" id="SSF53448">
    <property type="entry name" value="Nucleotide-diphospho-sugar transferases"/>
    <property type="match status" value="1"/>
</dbReference>
<feature type="coiled-coil region" evidence="1">
    <location>
        <begin position="282"/>
        <end position="330"/>
    </location>
</feature>
<dbReference type="HOGENOM" id="CLU_303444_0_0_3"/>
<dbReference type="InterPro" id="IPR027417">
    <property type="entry name" value="P-loop_NTPase"/>
</dbReference>
<dbReference type="Proteomes" id="UP000027395">
    <property type="component" value="Chromosome"/>
</dbReference>